<feature type="chain" id="PRO_5046005357" description="Bulb-type lectin domain-containing protein" evidence="2">
    <location>
        <begin position="27"/>
        <end position="407"/>
    </location>
</feature>
<feature type="compositionally biased region" description="Basic and acidic residues" evidence="1">
    <location>
        <begin position="310"/>
        <end position="320"/>
    </location>
</feature>
<dbReference type="PROSITE" id="PS51257">
    <property type="entry name" value="PROKAR_LIPOPROTEIN"/>
    <property type="match status" value="1"/>
</dbReference>
<accession>A0ABV6YT65</accession>
<keyword evidence="2" id="KW-0732">Signal</keyword>
<reference evidence="3 4" key="1">
    <citation type="submission" date="2024-09" db="EMBL/GenBank/DDBJ databases">
        <title>Laminarin stimulates single cell rates of sulfate reduction while oxygen inhibits transcriptomic activity in coastal marine sediment.</title>
        <authorList>
            <person name="Lindsay M."/>
            <person name="Orcutt B."/>
            <person name="Emerson D."/>
            <person name="Stepanauskas R."/>
            <person name="D'Angelo T."/>
        </authorList>
    </citation>
    <scope>NUCLEOTIDE SEQUENCE [LARGE SCALE GENOMIC DNA]</scope>
    <source>
        <strain evidence="3">SAG AM-311-K15</strain>
    </source>
</reference>
<comment type="caution">
    <text evidence="3">The sequence shown here is derived from an EMBL/GenBank/DDBJ whole genome shotgun (WGS) entry which is preliminary data.</text>
</comment>
<name>A0ABV6YT65_UNCC1</name>
<keyword evidence="4" id="KW-1185">Reference proteome</keyword>
<organism evidence="3 4">
    <name type="scientific">candidate division CSSED10-310 bacterium</name>
    <dbReference type="NCBI Taxonomy" id="2855610"/>
    <lineage>
        <taxon>Bacteria</taxon>
        <taxon>Bacteria division CSSED10-310</taxon>
    </lineage>
</organism>
<gene>
    <name evidence="3" type="ORF">ACFL27_03660</name>
</gene>
<feature type="region of interest" description="Disordered" evidence="1">
    <location>
        <begin position="310"/>
        <end position="342"/>
    </location>
</feature>
<dbReference type="InterPro" id="IPR011047">
    <property type="entry name" value="Quinoprotein_ADH-like_sf"/>
</dbReference>
<dbReference type="SUPFAM" id="SSF50998">
    <property type="entry name" value="Quinoprotein alcohol dehydrogenase-like"/>
    <property type="match status" value="1"/>
</dbReference>
<evidence type="ECO:0000256" key="1">
    <source>
        <dbReference type="SAM" id="MobiDB-lite"/>
    </source>
</evidence>
<evidence type="ECO:0008006" key="5">
    <source>
        <dbReference type="Google" id="ProtNLM"/>
    </source>
</evidence>
<feature type="signal peptide" evidence="2">
    <location>
        <begin position="1"/>
        <end position="26"/>
    </location>
</feature>
<dbReference type="PANTHER" id="PTHR42754:SF1">
    <property type="entry name" value="LIPOPROTEIN"/>
    <property type="match status" value="1"/>
</dbReference>
<evidence type="ECO:0000313" key="4">
    <source>
        <dbReference type="Proteomes" id="UP001594351"/>
    </source>
</evidence>
<protein>
    <recommendedName>
        <fullName evidence="5">Bulb-type lectin domain-containing protein</fullName>
    </recommendedName>
</protein>
<dbReference type="PANTHER" id="PTHR42754">
    <property type="entry name" value="ENDOGLUCANASE"/>
    <property type="match status" value="1"/>
</dbReference>
<proteinExistence type="predicted"/>
<dbReference type="Proteomes" id="UP001594351">
    <property type="component" value="Unassembled WGS sequence"/>
</dbReference>
<dbReference type="EMBL" id="JBHPBY010000030">
    <property type="protein sequence ID" value="MFC1849286.1"/>
    <property type="molecule type" value="Genomic_DNA"/>
</dbReference>
<sequence length="407" mass="42767">MKTNLLFRIFISVLTLYCLCGLIMSACDDDDDDEPVATATPTATPTMIPDAIEKTFGGLASDFAHSVQQTSDGGYILAGSTNSFGAGGSDVYLIKTDNALTEEWSMTFGGLLDDGANSVQQTSDGGYIIGGYSDSFGPGLRDIFMIKTDSTGTEEWRKIFGDSESNDCGNSVQQTSDGGYIITGYTAAPDNNYDFFLLKTDGAGNPVWLVNLGGTGNDVGNSVLQTSDGGYICAGSRGSNGNDVFLLKTDSAGIVEWSNTFGGAYEDFAHSVFQTSNGGYIVAGQIKSDVDGMDNVYLIKTDDRGNEEWSKTFGGSDRDTGNSVQQTSDGGYVVAGSTRSSGAGEDDVILIKTDNTGIEEWSKNFGGTEGDSGHAVLQTSDGSFIIAGVTESYGAGSHDIYVIKYGN</sequence>
<evidence type="ECO:0000313" key="3">
    <source>
        <dbReference type="EMBL" id="MFC1849286.1"/>
    </source>
</evidence>
<evidence type="ECO:0000256" key="2">
    <source>
        <dbReference type="SAM" id="SignalP"/>
    </source>
</evidence>